<evidence type="ECO:0000256" key="3">
    <source>
        <dbReference type="ARBA" id="ARBA00023125"/>
    </source>
</evidence>
<feature type="coiled-coil region" evidence="4">
    <location>
        <begin position="391"/>
        <end position="425"/>
    </location>
</feature>
<dbReference type="Gene3D" id="3.90.220.20">
    <property type="entry name" value="DNA methylase specificity domains"/>
    <property type="match status" value="3"/>
</dbReference>
<evidence type="ECO:0000313" key="6">
    <source>
        <dbReference type="EMBL" id="NML65906.1"/>
    </source>
</evidence>
<evidence type="ECO:0000313" key="7">
    <source>
        <dbReference type="Proteomes" id="UP000559626"/>
    </source>
</evidence>
<dbReference type="InterPro" id="IPR051212">
    <property type="entry name" value="Type-I_RE_S_subunit"/>
</dbReference>
<comment type="similarity">
    <text evidence="1">Belongs to the type-I restriction system S methylase family.</text>
</comment>
<dbReference type="InterPro" id="IPR044946">
    <property type="entry name" value="Restrct_endonuc_typeI_TRD_sf"/>
</dbReference>
<dbReference type="AlphaFoldDB" id="A0A7Y0AEH5"/>
<evidence type="ECO:0000256" key="4">
    <source>
        <dbReference type="SAM" id="Coils"/>
    </source>
</evidence>
<dbReference type="GO" id="GO:0003677">
    <property type="term" value="F:DNA binding"/>
    <property type="evidence" value="ECO:0007669"/>
    <property type="project" value="UniProtKB-KW"/>
</dbReference>
<keyword evidence="4" id="KW-0175">Coiled coil</keyword>
<keyword evidence="3" id="KW-0238">DNA-binding</keyword>
<comment type="caution">
    <text evidence="6">The sequence shown here is derived from an EMBL/GenBank/DDBJ whole genome shotgun (WGS) entry which is preliminary data.</text>
</comment>
<dbReference type="PANTHER" id="PTHR43140:SF1">
    <property type="entry name" value="TYPE I RESTRICTION ENZYME ECOKI SPECIFICITY SUBUNIT"/>
    <property type="match status" value="1"/>
</dbReference>
<dbReference type="EMBL" id="JABBGH010000002">
    <property type="protein sequence ID" value="NML65906.1"/>
    <property type="molecule type" value="Genomic_DNA"/>
</dbReference>
<dbReference type="Pfam" id="PF01420">
    <property type="entry name" value="Methylase_S"/>
    <property type="match status" value="1"/>
</dbReference>
<name>A0A7Y0AEH5_9BACT</name>
<evidence type="ECO:0000256" key="1">
    <source>
        <dbReference type="ARBA" id="ARBA00010923"/>
    </source>
</evidence>
<keyword evidence="7" id="KW-1185">Reference proteome</keyword>
<evidence type="ECO:0000256" key="2">
    <source>
        <dbReference type="ARBA" id="ARBA00022747"/>
    </source>
</evidence>
<sequence>MRLSDSVQFARAQVTNNDGGLPYVGLENVESNTGVYLPTGDKESISSAFLFRPGQILFPKLRPYLNKVLLADFAGICSTEFHVLDPVRFTPSFLALYLRTGLVLNQTKWLTSGNTLPRLQTADVEGLLIPNCNAEMQATIAKLGEQAQEEADAAKAQARTHLTSLDTHLVAALGLTLPSTGSVPLAEREFQVRFRQVAGQRLDPKWYDPRTQALRQAIEASPFPKVPLRDLLLHTSSGDWGYDAEDPDVLAAPAAYVRRLVVRATEFDNFYNLNVDGERAKYRILRKEKARQLDVRADDLLLEKSGGSENQPVGRVALLTPELLNNYPLAFSNFIFKFRPDPTQILPAYLFNFLRFVHNIRLTDAMQSQTNGIRNLIMSQYLSQSIILPPLARQQELADQLDAIRAEAKRLQQAAQATLANARQQIEVMILGTDK</sequence>
<accession>A0A7Y0AEH5</accession>
<evidence type="ECO:0000259" key="5">
    <source>
        <dbReference type="Pfam" id="PF01420"/>
    </source>
</evidence>
<reference evidence="6 7" key="1">
    <citation type="submission" date="2020-04" db="EMBL/GenBank/DDBJ databases">
        <title>Hymenobacter polaris sp. nov., isolated from Arctic soil.</title>
        <authorList>
            <person name="Dahal R.H."/>
        </authorList>
    </citation>
    <scope>NUCLEOTIDE SEQUENCE [LARGE SCALE GENOMIC DNA]</scope>
    <source>
        <strain evidence="6 7">RP-2-7</strain>
    </source>
</reference>
<feature type="domain" description="Type I restriction modification DNA specificity" evidence="5">
    <location>
        <begin position="297"/>
        <end position="409"/>
    </location>
</feature>
<dbReference type="GO" id="GO:0009307">
    <property type="term" value="P:DNA restriction-modification system"/>
    <property type="evidence" value="ECO:0007669"/>
    <property type="project" value="UniProtKB-KW"/>
</dbReference>
<proteinExistence type="inferred from homology"/>
<dbReference type="InterPro" id="IPR000055">
    <property type="entry name" value="Restrct_endonuc_typeI_TRD"/>
</dbReference>
<protein>
    <recommendedName>
        <fullName evidence="5">Type I restriction modification DNA specificity domain-containing protein</fullName>
    </recommendedName>
</protein>
<gene>
    <name evidence="6" type="ORF">HHL22_11885</name>
</gene>
<dbReference type="Proteomes" id="UP000559626">
    <property type="component" value="Unassembled WGS sequence"/>
</dbReference>
<dbReference type="RefSeq" id="WP_169531528.1">
    <property type="nucleotide sequence ID" value="NZ_JABBGH010000002.1"/>
</dbReference>
<dbReference type="PANTHER" id="PTHR43140">
    <property type="entry name" value="TYPE-1 RESTRICTION ENZYME ECOKI SPECIFICITY PROTEIN"/>
    <property type="match status" value="1"/>
</dbReference>
<dbReference type="SUPFAM" id="SSF116734">
    <property type="entry name" value="DNA methylase specificity domain"/>
    <property type="match status" value="2"/>
</dbReference>
<organism evidence="6 7">
    <name type="scientific">Hymenobacter polaris</name>
    <dbReference type="NCBI Taxonomy" id="2682546"/>
    <lineage>
        <taxon>Bacteria</taxon>
        <taxon>Pseudomonadati</taxon>
        <taxon>Bacteroidota</taxon>
        <taxon>Cytophagia</taxon>
        <taxon>Cytophagales</taxon>
        <taxon>Hymenobacteraceae</taxon>
        <taxon>Hymenobacter</taxon>
    </lineage>
</organism>
<keyword evidence="2" id="KW-0680">Restriction system</keyword>